<dbReference type="PANTHER" id="PTHR23530">
    <property type="entry name" value="TRANSPORT PROTEIN-RELATED"/>
    <property type="match status" value="1"/>
</dbReference>
<dbReference type="HOGENOM" id="CLU_046685_0_0_11"/>
<dbReference type="InterPro" id="IPR011701">
    <property type="entry name" value="MFS"/>
</dbReference>
<evidence type="ECO:0000256" key="1">
    <source>
        <dbReference type="SAM" id="Phobius"/>
    </source>
</evidence>
<evidence type="ECO:0000313" key="2">
    <source>
        <dbReference type="EMBL" id="ADD40025.1"/>
    </source>
</evidence>
<keyword evidence="3" id="KW-1185">Reference proteome</keyword>
<evidence type="ECO:0000313" key="3">
    <source>
        <dbReference type="Proteomes" id="UP000000844"/>
    </source>
</evidence>
<organism evidence="2 3">
    <name type="scientific">Stackebrandtia nassauensis (strain DSM 44728 / CIP 108903 / NRRL B-16338 / NBRC 102104 / LLR-40K-21)</name>
    <dbReference type="NCBI Taxonomy" id="446470"/>
    <lineage>
        <taxon>Bacteria</taxon>
        <taxon>Bacillati</taxon>
        <taxon>Actinomycetota</taxon>
        <taxon>Actinomycetes</taxon>
        <taxon>Glycomycetales</taxon>
        <taxon>Glycomycetaceae</taxon>
        <taxon>Stackebrandtia</taxon>
    </lineage>
</organism>
<feature type="transmembrane region" description="Helical" evidence="1">
    <location>
        <begin position="101"/>
        <end position="124"/>
    </location>
</feature>
<dbReference type="Proteomes" id="UP000000844">
    <property type="component" value="Chromosome"/>
</dbReference>
<reference evidence="2 3" key="1">
    <citation type="journal article" date="2009" name="Stand. Genomic Sci.">
        <title>Complete genome sequence of Stackebrandtia nassauensis type strain (LLR-40K-21).</title>
        <authorList>
            <person name="Munk C."/>
            <person name="Lapidus A."/>
            <person name="Copeland A."/>
            <person name="Jando M."/>
            <person name="Mayilraj S."/>
            <person name="Glavina Del Rio T."/>
            <person name="Nolan M."/>
            <person name="Chen F."/>
            <person name="Lucas S."/>
            <person name="Tice H."/>
            <person name="Cheng J.F."/>
            <person name="Han C."/>
            <person name="Detter J.C."/>
            <person name="Bruce D."/>
            <person name="Goodwin L."/>
            <person name="Chain P."/>
            <person name="Pitluck S."/>
            <person name="Goker M."/>
            <person name="Ovchinikova G."/>
            <person name="Pati A."/>
            <person name="Ivanova N."/>
            <person name="Mavromatis K."/>
            <person name="Chen A."/>
            <person name="Palaniappan K."/>
            <person name="Land M."/>
            <person name="Hauser L."/>
            <person name="Chang Y.J."/>
            <person name="Jeffries C.D."/>
            <person name="Bristow J."/>
            <person name="Eisen J.A."/>
            <person name="Markowitz V."/>
            <person name="Hugenholtz P."/>
            <person name="Kyrpides N.C."/>
            <person name="Klenk H.P."/>
        </authorList>
    </citation>
    <scope>NUCLEOTIDE SEQUENCE [LARGE SCALE GENOMIC DNA]</scope>
    <source>
        <strain evidence="3">DSM 44728 / CIP 108903 / NRRL B-16338 / NBRC 102104 / LLR-40K-21</strain>
    </source>
</reference>
<feature type="transmembrane region" description="Helical" evidence="1">
    <location>
        <begin position="12"/>
        <end position="31"/>
    </location>
</feature>
<dbReference type="AlphaFoldDB" id="D3Q355"/>
<feature type="transmembrane region" description="Helical" evidence="1">
    <location>
        <begin position="373"/>
        <end position="396"/>
    </location>
</feature>
<proteinExistence type="predicted"/>
<dbReference type="STRING" id="446470.Snas_0307"/>
<sequence>MSVITRGTSVGRIGLLWCAYEFLNDFILLYALETLLFVDTGLSTGEITSLLIAWSLTSVLLEVPSGVLADVLPRRLLLTIAPLLRSVGYGLWVAFPSYPAFLAGFVLWGVSGALQTGATEALVYDNLKHHRATDRYATYAGRARASQTVAVLIAMLLTPTVYALGGYAALGIGSVAVCALAAVVALAMPEHREERHAEFDGLRAYGRTLLAGLREVRGSRVVMFSVAMVAIVPAIWGSLEEFAALLAVEFGAGKPLVPYLVAALTGGITVGALLAGRAERLSWRRLAAGLGLGAAVTVTAGLYGGIAGFLLLLPAFAMFNAAGVVAEVRLQNAITGPARATVTSVAGLSLEASSIVIYAAYALAASQVGHGGAFALSGVGYGLVALAIIVVVSVSARRPPRRQVKAFDQPGLGA</sequence>
<feature type="transmembrane region" description="Helical" evidence="1">
    <location>
        <begin position="309"/>
        <end position="328"/>
    </location>
</feature>
<keyword evidence="1" id="KW-0472">Membrane</keyword>
<dbReference type="OrthoDB" id="350307at2"/>
<feature type="transmembrane region" description="Helical" evidence="1">
    <location>
        <begin position="286"/>
        <end position="303"/>
    </location>
</feature>
<dbReference type="eggNOG" id="COG2814">
    <property type="taxonomic scope" value="Bacteria"/>
</dbReference>
<name>D3Q355_STANL</name>
<dbReference type="SUPFAM" id="SSF103473">
    <property type="entry name" value="MFS general substrate transporter"/>
    <property type="match status" value="1"/>
</dbReference>
<feature type="transmembrane region" description="Helical" evidence="1">
    <location>
        <begin position="218"/>
        <end position="236"/>
    </location>
</feature>
<feature type="transmembrane region" description="Helical" evidence="1">
    <location>
        <begin position="51"/>
        <end position="69"/>
    </location>
</feature>
<dbReference type="EMBL" id="CP001778">
    <property type="protein sequence ID" value="ADD40025.1"/>
    <property type="molecule type" value="Genomic_DNA"/>
</dbReference>
<feature type="transmembrane region" description="Helical" evidence="1">
    <location>
        <begin position="256"/>
        <end position="274"/>
    </location>
</feature>
<feature type="transmembrane region" description="Helical" evidence="1">
    <location>
        <begin position="168"/>
        <end position="188"/>
    </location>
</feature>
<dbReference type="GO" id="GO:0022857">
    <property type="term" value="F:transmembrane transporter activity"/>
    <property type="evidence" value="ECO:0007669"/>
    <property type="project" value="InterPro"/>
</dbReference>
<feature type="transmembrane region" description="Helical" evidence="1">
    <location>
        <begin position="145"/>
        <end position="162"/>
    </location>
</feature>
<keyword evidence="1" id="KW-0812">Transmembrane</keyword>
<dbReference type="RefSeq" id="WP_013015596.1">
    <property type="nucleotide sequence ID" value="NC_013947.1"/>
</dbReference>
<dbReference type="InterPro" id="IPR053160">
    <property type="entry name" value="MFS_DHA3_Transporter"/>
</dbReference>
<dbReference type="Pfam" id="PF07690">
    <property type="entry name" value="MFS_1"/>
    <property type="match status" value="1"/>
</dbReference>
<dbReference type="PANTHER" id="PTHR23530:SF1">
    <property type="entry name" value="PERMEASE, MAJOR FACILITATOR SUPERFAMILY-RELATED"/>
    <property type="match status" value="1"/>
</dbReference>
<protein>
    <submittedName>
        <fullName evidence="2">Major facilitator superfamily MFS_1</fullName>
    </submittedName>
</protein>
<gene>
    <name evidence="2" type="ordered locus">Snas_0307</name>
</gene>
<dbReference type="InterPro" id="IPR036259">
    <property type="entry name" value="MFS_trans_sf"/>
</dbReference>
<accession>D3Q355</accession>
<dbReference type="KEGG" id="sna:Snas_0307"/>
<dbReference type="Gene3D" id="1.20.1250.20">
    <property type="entry name" value="MFS general substrate transporter like domains"/>
    <property type="match status" value="1"/>
</dbReference>
<feature type="transmembrane region" description="Helical" evidence="1">
    <location>
        <begin position="76"/>
        <end position="95"/>
    </location>
</feature>
<keyword evidence="1" id="KW-1133">Transmembrane helix</keyword>
<feature type="transmembrane region" description="Helical" evidence="1">
    <location>
        <begin position="340"/>
        <end position="361"/>
    </location>
</feature>